<dbReference type="PROSITE" id="PS51257">
    <property type="entry name" value="PROKAR_LIPOPROTEIN"/>
    <property type="match status" value="1"/>
</dbReference>
<gene>
    <name evidence="3" type="ORF">HS961_09555</name>
</gene>
<keyword evidence="4" id="KW-1185">Reference proteome</keyword>
<dbReference type="EMBL" id="CP058554">
    <property type="protein sequence ID" value="QMV73062.1"/>
    <property type="molecule type" value="Genomic_DNA"/>
</dbReference>
<dbReference type="InterPro" id="IPR013830">
    <property type="entry name" value="SGNH_hydro"/>
</dbReference>
<dbReference type="AlphaFoldDB" id="A0A7G5EGD7"/>
<dbReference type="InterPro" id="IPR051532">
    <property type="entry name" value="Ester_Hydrolysis_Enzymes"/>
</dbReference>
<organism evidence="3 4">
    <name type="scientific">Comamonas piscis</name>
    <dbReference type="NCBI Taxonomy" id="1562974"/>
    <lineage>
        <taxon>Bacteria</taxon>
        <taxon>Pseudomonadati</taxon>
        <taxon>Pseudomonadota</taxon>
        <taxon>Betaproteobacteria</taxon>
        <taxon>Burkholderiales</taxon>
        <taxon>Comamonadaceae</taxon>
        <taxon>Comamonas</taxon>
    </lineage>
</organism>
<feature type="chain" id="PRO_5028876983" evidence="1">
    <location>
        <begin position="31"/>
        <end position="224"/>
    </location>
</feature>
<reference evidence="3 4" key="1">
    <citation type="journal article" date="2020" name="G3 (Bethesda)">
        <title>CeMbio - The Caenorhabditis elegans Microbiome Resource.</title>
        <authorList>
            <person name="Dirksen P."/>
            <person name="Assie A."/>
            <person name="Zimmermann J."/>
            <person name="Zhang F."/>
            <person name="Tietje A.M."/>
            <person name="Marsh S.A."/>
            <person name="Felix M.A."/>
            <person name="Shapira M."/>
            <person name="Kaleta C."/>
            <person name="Schulenburg H."/>
            <person name="Samuel B."/>
        </authorList>
    </citation>
    <scope>NUCLEOTIDE SEQUENCE [LARGE SCALE GENOMIC DNA]</scope>
    <source>
        <strain evidence="3 4">BIGb0172</strain>
    </source>
</reference>
<evidence type="ECO:0000256" key="1">
    <source>
        <dbReference type="SAM" id="SignalP"/>
    </source>
</evidence>
<dbReference type="KEGG" id="cpis:HS961_09555"/>
<dbReference type="Proteomes" id="UP000515240">
    <property type="component" value="Chromosome"/>
</dbReference>
<dbReference type="PANTHER" id="PTHR30383:SF24">
    <property type="entry name" value="THIOESTERASE 1_PROTEASE 1_LYSOPHOSPHOLIPASE L1"/>
    <property type="match status" value="1"/>
</dbReference>
<sequence>MQKTCDSARRHSLQRLALLPFLGLATAGLAACSKKSPLATALPAGATVLALGDSLTQGVGASADQSYPQLLAEQTGWKVVNAGISGQTSSQIAQRLPQLLETHHPALVIVCAGGNDWLRRQSPQAAQAQIASMLQQCKAQHIPVLLVAVPEFNMAAALTGRVQDHPIYEALAKEEQVPLLAKAWSEVLANDAMRADQVHANAAGYARFTELLVAQLKDLGFLSA</sequence>
<protein>
    <submittedName>
        <fullName evidence="3">Arylesterase</fullName>
    </submittedName>
</protein>
<dbReference type="Pfam" id="PF13472">
    <property type="entry name" value="Lipase_GDSL_2"/>
    <property type="match status" value="1"/>
</dbReference>
<dbReference type="PANTHER" id="PTHR30383">
    <property type="entry name" value="THIOESTERASE 1/PROTEASE 1/LYSOPHOSPHOLIPASE L1"/>
    <property type="match status" value="1"/>
</dbReference>
<keyword evidence="1" id="KW-0732">Signal</keyword>
<dbReference type="SUPFAM" id="SSF52266">
    <property type="entry name" value="SGNH hydrolase"/>
    <property type="match status" value="1"/>
</dbReference>
<feature type="signal peptide" evidence="1">
    <location>
        <begin position="1"/>
        <end position="30"/>
    </location>
</feature>
<feature type="domain" description="SGNH hydrolase-type esterase" evidence="2">
    <location>
        <begin position="50"/>
        <end position="207"/>
    </location>
</feature>
<evidence type="ECO:0000259" key="2">
    <source>
        <dbReference type="Pfam" id="PF13472"/>
    </source>
</evidence>
<dbReference type="GO" id="GO:0004622">
    <property type="term" value="F:phosphatidylcholine lysophospholipase activity"/>
    <property type="evidence" value="ECO:0007669"/>
    <property type="project" value="TreeGrafter"/>
</dbReference>
<dbReference type="InterPro" id="IPR036514">
    <property type="entry name" value="SGNH_hydro_sf"/>
</dbReference>
<dbReference type="RefSeq" id="WP_182327467.1">
    <property type="nucleotide sequence ID" value="NZ_CP058554.1"/>
</dbReference>
<dbReference type="Gene3D" id="3.40.50.1110">
    <property type="entry name" value="SGNH hydrolase"/>
    <property type="match status" value="1"/>
</dbReference>
<proteinExistence type="predicted"/>
<evidence type="ECO:0000313" key="3">
    <source>
        <dbReference type="EMBL" id="QMV73062.1"/>
    </source>
</evidence>
<name>A0A7G5EGD7_9BURK</name>
<evidence type="ECO:0000313" key="4">
    <source>
        <dbReference type="Proteomes" id="UP000515240"/>
    </source>
</evidence>
<accession>A0A7G5EGD7</accession>